<dbReference type="InterPro" id="IPR023828">
    <property type="entry name" value="Peptidase_S8_Ser-AS"/>
</dbReference>
<dbReference type="Proteomes" id="UP001295469">
    <property type="component" value="Chromosome A02"/>
</dbReference>
<dbReference type="InterPro" id="IPR015500">
    <property type="entry name" value="Peptidase_S8_subtilisin-rel"/>
</dbReference>
<dbReference type="AlphaFoldDB" id="A0A816X5H7"/>
<dbReference type="Gene3D" id="3.40.50.200">
    <property type="entry name" value="Peptidase S8/S53 domain"/>
    <property type="match status" value="1"/>
</dbReference>
<feature type="domain" description="Inhibitor I9" evidence="12">
    <location>
        <begin position="30"/>
        <end position="115"/>
    </location>
</feature>
<dbReference type="FunFam" id="3.50.30.30:FF:000005">
    <property type="entry name" value="subtilisin-like protease SBT1.5"/>
    <property type="match status" value="1"/>
</dbReference>
<reference evidence="14" key="1">
    <citation type="submission" date="2021-01" db="EMBL/GenBank/DDBJ databases">
        <authorList>
            <consortium name="Genoscope - CEA"/>
            <person name="William W."/>
        </authorList>
    </citation>
    <scope>NUCLEOTIDE SEQUENCE</scope>
</reference>
<dbReference type="InterPro" id="IPR034197">
    <property type="entry name" value="Peptidases_S8_3"/>
</dbReference>
<keyword evidence="3 9" id="KW-0732">Signal</keyword>
<feature type="domain" description="Peptidase S8/S53" evidence="10">
    <location>
        <begin position="143"/>
        <end position="592"/>
    </location>
</feature>
<evidence type="ECO:0000259" key="12">
    <source>
        <dbReference type="Pfam" id="PF05922"/>
    </source>
</evidence>
<dbReference type="Gene3D" id="2.60.40.2310">
    <property type="match status" value="1"/>
</dbReference>
<dbReference type="Pfam" id="PF02225">
    <property type="entry name" value="PA"/>
    <property type="match status" value="1"/>
</dbReference>
<dbReference type="PANTHER" id="PTHR10795">
    <property type="entry name" value="PROPROTEIN CONVERTASE SUBTILISIN/KEXIN"/>
    <property type="match status" value="1"/>
</dbReference>
<dbReference type="CDD" id="cd02120">
    <property type="entry name" value="PA_subtilisin_like"/>
    <property type="match status" value="1"/>
</dbReference>
<organism evidence="14">
    <name type="scientific">Brassica napus</name>
    <name type="common">Rape</name>
    <dbReference type="NCBI Taxonomy" id="3708"/>
    <lineage>
        <taxon>Eukaryota</taxon>
        <taxon>Viridiplantae</taxon>
        <taxon>Streptophyta</taxon>
        <taxon>Embryophyta</taxon>
        <taxon>Tracheophyta</taxon>
        <taxon>Spermatophyta</taxon>
        <taxon>Magnoliopsida</taxon>
        <taxon>eudicotyledons</taxon>
        <taxon>Gunneridae</taxon>
        <taxon>Pentapetalae</taxon>
        <taxon>rosids</taxon>
        <taxon>malvids</taxon>
        <taxon>Brassicales</taxon>
        <taxon>Brassicaceae</taxon>
        <taxon>Brassiceae</taxon>
        <taxon>Brassica</taxon>
    </lineage>
</organism>
<dbReference type="GO" id="GO:0006508">
    <property type="term" value="P:proteolysis"/>
    <property type="evidence" value="ECO:0007669"/>
    <property type="project" value="UniProtKB-KW"/>
</dbReference>
<dbReference type="GO" id="GO:0004252">
    <property type="term" value="F:serine-type endopeptidase activity"/>
    <property type="evidence" value="ECO:0007669"/>
    <property type="project" value="UniProtKB-UniRule"/>
</dbReference>
<proteinExistence type="inferred from homology"/>
<feature type="active site" description="Charge relay system" evidence="7 8">
    <location>
        <position position="559"/>
    </location>
</feature>
<dbReference type="FunFam" id="3.30.70.80:FF:000002">
    <property type="entry name" value="Subtilisin-like protease SBT5.3"/>
    <property type="match status" value="1"/>
</dbReference>
<evidence type="ECO:0000256" key="6">
    <source>
        <dbReference type="ARBA" id="ARBA00023180"/>
    </source>
</evidence>
<dbReference type="SUPFAM" id="SSF52025">
    <property type="entry name" value="PA domain"/>
    <property type="match status" value="1"/>
</dbReference>
<dbReference type="InterPro" id="IPR046450">
    <property type="entry name" value="PA_dom_sf"/>
</dbReference>
<dbReference type="InterPro" id="IPR037045">
    <property type="entry name" value="S8pro/Inhibitor_I9_sf"/>
</dbReference>
<dbReference type="InterPro" id="IPR041469">
    <property type="entry name" value="Subtilisin-like_FN3"/>
</dbReference>
<feature type="signal peptide" evidence="9">
    <location>
        <begin position="1"/>
        <end position="25"/>
    </location>
</feature>
<evidence type="ECO:0000259" key="11">
    <source>
        <dbReference type="Pfam" id="PF02225"/>
    </source>
</evidence>
<dbReference type="PROSITE" id="PS00138">
    <property type="entry name" value="SUBTILASE_SER"/>
    <property type="match status" value="1"/>
</dbReference>
<dbReference type="InterPro" id="IPR003137">
    <property type="entry name" value="PA_domain"/>
</dbReference>
<evidence type="ECO:0000313" key="14">
    <source>
        <dbReference type="EMBL" id="CAF2142817.1"/>
    </source>
</evidence>
<feature type="domain" description="Subtilisin-like protease fibronectin type-III" evidence="13">
    <location>
        <begin position="697"/>
        <end position="790"/>
    </location>
</feature>
<gene>
    <name evidence="14" type="ORF">DARMORV10_A02P31620.1</name>
</gene>
<dbReference type="PROSITE" id="PS51892">
    <property type="entry name" value="SUBTILASE"/>
    <property type="match status" value="1"/>
</dbReference>
<dbReference type="EMBL" id="HG994356">
    <property type="protein sequence ID" value="CAF2142817.1"/>
    <property type="molecule type" value="Genomic_DNA"/>
</dbReference>
<dbReference type="Gene3D" id="3.50.30.30">
    <property type="match status" value="1"/>
</dbReference>
<evidence type="ECO:0000259" key="10">
    <source>
        <dbReference type="Pfam" id="PF00082"/>
    </source>
</evidence>
<dbReference type="Pfam" id="PF17766">
    <property type="entry name" value="fn3_6"/>
    <property type="match status" value="1"/>
</dbReference>
<dbReference type="Pfam" id="PF05922">
    <property type="entry name" value="Inhibitor_I9"/>
    <property type="match status" value="1"/>
</dbReference>
<feature type="active site" description="Charge relay system" evidence="7 8">
    <location>
        <position position="221"/>
    </location>
</feature>
<dbReference type="PRINTS" id="PR00723">
    <property type="entry name" value="SUBTILISIN"/>
</dbReference>
<dbReference type="SUPFAM" id="SSF52743">
    <property type="entry name" value="Subtilisin-like"/>
    <property type="match status" value="1"/>
</dbReference>
<accession>A0A816X5H7</accession>
<evidence type="ECO:0000256" key="1">
    <source>
        <dbReference type="ARBA" id="ARBA00011073"/>
    </source>
</evidence>
<sequence>MLSAMTKTLLALLIIFSLFHVPAFAVKKKSYIVYLGSHSHGPEVSSLALKRVAESHHELLGSFLGSHEKARNAIFYSYDRHINGFAAVLEEEEAEAISKHPNVISVFLDKGKKLHTTHSWEFMQLEKDGVIPSSSLWSKARLGEDTIIGNIDTGVWSESKSFSPHGLGPVPCRWKGSCNTGGNVSCNRKLIGTRYFNKGYLVSAGLKSNSSFESARDHDGHGTHTLSTAGGHFVRGASVFGVGNGTAKGGSPMARVASYKACWPPVNGSECFDADILAAFDMAIHDGVDVLSVSLGGDPADYFADGIAIGSFHAVKHGITVVCSAGNSGPAPATVSNVAPWILTVAASTLDREFQSFVQLASGERFKGESMSKALPAGKMFSLTTGAQAKLANASAIDAMLCKEGTLDPHKAKGKIMVCLRGNSSRVEKGRQAAQAGAAAMILCNDKASGNDITADPHFLPATHINFFDSQALFSYVNSTYLEPMGTLTAPAAAFGIKPAPYMANFSSQGPNTVTPGILKPDVTAPGVDIIAAYTREQSLSGLEFDHRTTAFYIESGTSMSCPHVAGVAGLLRTMHPSWSSAAIRSAIMTTGICLFPPDLFHLRYTHTLIIAFSRAARTRDNRVSPMLNGSYVKANSFNYGSGHIRPNRAGDPGLVYDLTVNDYLDFLCAVGYNQTMIKLFSESPSYKCPKEASIVDLNYPSITVPKLTGSVTVTRKLKNVGSVGTYAANVREPHGVSVKVEPSVLKFDRVGQVKSFKMTLKPKWVAKDYAFGGLTWSDGKHYVRSPIVVSIA</sequence>
<evidence type="ECO:0000256" key="2">
    <source>
        <dbReference type="ARBA" id="ARBA00022670"/>
    </source>
</evidence>
<name>A0A816X5H7_BRANA</name>
<keyword evidence="2 8" id="KW-0645">Protease</keyword>
<keyword evidence="6" id="KW-0325">Glycoprotein</keyword>
<evidence type="ECO:0000256" key="3">
    <source>
        <dbReference type="ARBA" id="ARBA00022729"/>
    </source>
</evidence>
<keyword evidence="4 8" id="KW-0378">Hydrolase</keyword>
<dbReference type="FunFam" id="2.60.40.2310:FF:000001">
    <property type="entry name" value="Subtilisin-like protease SBT1.5"/>
    <property type="match status" value="1"/>
</dbReference>
<dbReference type="InterPro" id="IPR000209">
    <property type="entry name" value="Peptidase_S8/S53_dom"/>
</dbReference>
<dbReference type="InterPro" id="IPR036852">
    <property type="entry name" value="Peptidase_S8/S53_dom_sf"/>
</dbReference>
<dbReference type="Pfam" id="PF00082">
    <property type="entry name" value="Peptidase_S8"/>
    <property type="match status" value="1"/>
</dbReference>
<evidence type="ECO:0000256" key="4">
    <source>
        <dbReference type="ARBA" id="ARBA00022801"/>
    </source>
</evidence>
<comment type="similarity">
    <text evidence="1 8">Belongs to the peptidase S8 family.</text>
</comment>
<evidence type="ECO:0000256" key="5">
    <source>
        <dbReference type="ARBA" id="ARBA00022825"/>
    </source>
</evidence>
<feature type="domain" description="PA" evidence="11">
    <location>
        <begin position="398"/>
        <end position="473"/>
    </location>
</feature>
<evidence type="ECO:0000256" key="7">
    <source>
        <dbReference type="PIRSR" id="PIRSR615500-1"/>
    </source>
</evidence>
<dbReference type="InterPro" id="IPR045051">
    <property type="entry name" value="SBT"/>
</dbReference>
<dbReference type="FunFam" id="3.40.50.200:FF:000006">
    <property type="entry name" value="Subtilisin-like protease SBT1.5"/>
    <property type="match status" value="1"/>
</dbReference>
<feature type="chain" id="PRO_5032870965" evidence="9">
    <location>
        <begin position="26"/>
        <end position="793"/>
    </location>
</feature>
<dbReference type="Gene3D" id="3.30.70.80">
    <property type="entry name" value="Peptidase S8 propeptide/proteinase inhibitor I9"/>
    <property type="match status" value="1"/>
</dbReference>
<dbReference type="CDD" id="cd04852">
    <property type="entry name" value="Peptidases_S8_3"/>
    <property type="match status" value="1"/>
</dbReference>
<evidence type="ECO:0000259" key="13">
    <source>
        <dbReference type="Pfam" id="PF17766"/>
    </source>
</evidence>
<evidence type="ECO:0000256" key="8">
    <source>
        <dbReference type="PROSITE-ProRule" id="PRU01240"/>
    </source>
</evidence>
<keyword evidence="5 8" id="KW-0720">Serine protease</keyword>
<evidence type="ECO:0000256" key="9">
    <source>
        <dbReference type="SAM" id="SignalP"/>
    </source>
</evidence>
<protein>
    <submittedName>
        <fullName evidence="14">(rape) hypothetical protein</fullName>
    </submittedName>
</protein>
<feature type="active site" description="Charge relay system" evidence="7 8">
    <location>
        <position position="152"/>
    </location>
</feature>
<dbReference type="InterPro" id="IPR010259">
    <property type="entry name" value="S8pro/Inhibitor_I9"/>
</dbReference>